<keyword evidence="3" id="KW-0378">Hydrolase</keyword>
<name>A0A397GFX0_ASPTH</name>
<proteinExistence type="predicted"/>
<evidence type="ECO:0000256" key="3">
    <source>
        <dbReference type="ARBA" id="ARBA00022801"/>
    </source>
</evidence>
<dbReference type="EMBL" id="NKHU02000234">
    <property type="protein sequence ID" value="RHZ47000.1"/>
    <property type="molecule type" value="Genomic_DNA"/>
</dbReference>
<dbReference type="InterPro" id="IPR021858">
    <property type="entry name" value="Fun_TF"/>
</dbReference>
<dbReference type="EC" id="3.1.3.2" evidence="2"/>
<dbReference type="Proteomes" id="UP000215305">
    <property type="component" value="Unassembled WGS sequence"/>
</dbReference>
<dbReference type="GeneID" id="38125820"/>
<evidence type="ECO:0000256" key="2">
    <source>
        <dbReference type="ARBA" id="ARBA00012646"/>
    </source>
</evidence>
<comment type="caution">
    <text evidence="7">The sequence shown here is derived from an EMBL/GenBank/DDBJ whole genome shotgun (WGS) entry which is preliminary data.</text>
</comment>
<dbReference type="PANTHER" id="PTHR31956:SF23">
    <property type="entry name" value="PHOSPHATASE, PUTATIVE (AFU_ORTHOLOGUE AFUA_4G03660)-RELATED"/>
    <property type="match status" value="1"/>
</dbReference>
<evidence type="ECO:0000313" key="7">
    <source>
        <dbReference type="EMBL" id="RHZ47000.1"/>
    </source>
</evidence>
<dbReference type="OrthoDB" id="187139at2759"/>
<keyword evidence="6" id="KW-0732">Signal</keyword>
<dbReference type="Pfam" id="PF04185">
    <property type="entry name" value="Phosphoesterase"/>
    <property type="match status" value="1"/>
</dbReference>
<feature type="region of interest" description="Disordered" evidence="5">
    <location>
        <begin position="422"/>
        <end position="455"/>
    </location>
</feature>
<accession>A0A397GFX0</accession>
<evidence type="ECO:0000256" key="4">
    <source>
        <dbReference type="ARBA" id="ARBA00072210"/>
    </source>
</evidence>
<dbReference type="InterPro" id="IPR017850">
    <property type="entry name" value="Alkaline_phosphatase_core_sf"/>
</dbReference>
<dbReference type="GO" id="GO:0003993">
    <property type="term" value="F:acid phosphatase activity"/>
    <property type="evidence" value="ECO:0007669"/>
    <property type="project" value="UniProtKB-EC"/>
</dbReference>
<dbReference type="FunFam" id="3.40.720.10:FF:000043">
    <property type="entry name" value="Acid phosphatase PHOa"/>
    <property type="match status" value="1"/>
</dbReference>
<gene>
    <name evidence="7" type="ORF">CDV56_103846</name>
</gene>
<dbReference type="RefSeq" id="XP_026611381.1">
    <property type="nucleotide sequence ID" value="XM_026757465.1"/>
</dbReference>
<protein>
    <recommendedName>
        <fullName evidence="4">Acid phosphatase</fullName>
        <ecNumber evidence="2">3.1.3.2</ecNumber>
    </recommendedName>
</protein>
<dbReference type="Gene3D" id="3.40.720.10">
    <property type="entry name" value="Alkaline Phosphatase, subunit A"/>
    <property type="match status" value="1"/>
</dbReference>
<dbReference type="InterPro" id="IPR007312">
    <property type="entry name" value="Phosphoesterase"/>
</dbReference>
<dbReference type="VEuPathDB" id="FungiDB:CDV56_103846"/>
<feature type="signal peptide" evidence="6">
    <location>
        <begin position="1"/>
        <end position="19"/>
    </location>
</feature>
<evidence type="ECO:0000256" key="6">
    <source>
        <dbReference type="SAM" id="SignalP"/>
    </source>
</evidence>
<dbReference type="GO" id="GO:0009395">
    <property type="term" value="P:phospholipid catabolic process"/>
    <property type="evidence" value="ECO:0007669"/>
    <property type="project" value="TreeGrafter"/>
</dbReference>
<keyword evidence="8" id="KW-1185">Reference proteome</keyword>
<evidence type="ECO:0000313" key="8">
    <source>
        <dbReference type="Proteomes" id="UP000215305"/>
    </source>
</evidence>
<feature type="chain" id="PRO_5017424006" description="Acid phosphatase" evidence="6">
    <location>
        <begin position="20"/>
        <end position="886"/>
    </location>
</feature>
<comment type="catalytic activity">
    <reaction evidence="1">
        <text>a phosphate monoester + H2O = an alcohol + phosphate</text>
        <dbReference type="Rhea" id="RHEA:15017"/>
        <dbReference type="ChEBI" id="CHEBI:15377"/>
        <dbReference type="ChEBI" id="CHEBI:30879"/>
        <dbReference type="ChEBI" id="CHEBI:43474"/>
        <dbReference type="ChEBI" id="CHEBI:67140"/>
        <dbReference type="EC" id="3.1.3.2"/>
    </reaction>
</comment>
<evidence type="ECO:0000256" key="5">
    <source>
        <dbReference type="SAM" id="MobiDB-lite"/>
    </source>
</evidence>
<evidence type="ECO:0000256" key="1">
    <source>
        <dbReference type="ARBA" id="ARBA00000032"/>
    </source>
</evidence>
<reference evidence="7" key="1">
    <citation type="submission" date="2018-08" db="EMBL/GenBank/DDBJ databases">
        <title>Draft genome sequence of azole-resistant Aspergillus thermomutatus (Neosartorya pseudofischeri) strain HMR AF 39, isolated from a human nasal aspirate.</title>
        <authorList>
            <person name="Parent-Michaud M."/>
            <person name="Dufresne P.J."/>
            <person name="Fournier E."/>
            <person name="Martineau C."/>
            <person name="Moreira S."/>
            <person name="Perkins V."/>
            <person name="De Repentigny L."/>
            <person name="Dufresne S.F."/>
        </authorList>
    </citation>
    <scope>NUCLEOTIDE SEQUENCE [LARGE SCALE GENOMIC DNA]</scope>
    <source>
        <strain evidence="7">HMR AF 39</strain>
    </source>
</reference>
<dbReference type="AlphaFoldDB" id="A0A397GFX0"/>
<organism evidence="7 8">
    <name type="scientific">Aspergillus thermomutatus</name>
    <name type="common">Neosartorya pseudofischeri</name>
    <dbReference type="NCBI Taxonomy" id="41047"/>
    <lineage>
        <taxon>Eukaryota</taxon>
        <taxon>Fungi</taxon>
        <taxon>Dikarya</taxon>
        <taxon>Ascomycota</taxon>
        <taxon>Pezizomycotina</taxon>
        <taxon>Eurotiomycetes</taxon>
        <taxon>Eurotiomycetidae</taxon>
        <taxon>Eurotiales</taxon>
        <taxon>Aspergillaceae</taxon>
        <taxon>Aspergillus</taxon>
        <taxon>Aspergillus subgen. Fumigati</taxon>
    </lineage>
</organism>
<dbReference type="STRING" id="41047.A0A397GFX0"/>
<dbReference type="Pfam" id="PF11951">
    <property type="entry name" value="Fungal_trans_2"/>
    <property type="match status" value="1"/>
</dbReference>
<dbReference type="PANTHER" id="PTHR31956">
    <property type="entry name" value="NON-SPECIFIC PHOSPHOLIPASE C4-RELATED"/>
    <property type="match status" value="1"/>
</dbReference>
<feature type="compositionally biased region" description="Low complexity" evidence="5">
    <location>
        <begin position="424"/>
        <end position="455"/>
    </location>
</feature>
<sequence length="886" mass="98095">MFTKQSLVTLLGGLSVALAQTSSEQYPSLVEIEAAQATVQPYSPVSNVRGLAFNRFVNIWLENTDFDKAAADAHMSALAKKGLLLTNFWAVTHPSEPNYCAAAGGDTFGMDNDNFNQVPANVSTIADLFDTKNIAWGEYQEHLPYPGYQGFRYPESGPNDYVRKHNPAILFDSITQDATRLRQIKNFTSFYDDLKNHRLPQHMFITPNMTNDAHDTNITFAGTWSWNFLSELLEDEYFTKDTLILLTFDENSTYKIGNKIYSILLGGAVPEHLIGKEDDTFYTHYSVIASMSANWGLPSLGRWDCGANLLSFVAEKTGYVNWEVDTSNLYLNHSYPGPLSANSYTPNWPVPLTKGSCSAGHGILKDVHETYKKLAPTYNYTSPVPYDSASKTNVGVKYTRKLHSCGSGQMDEEDIIIQHGSPQSFRSSISHGASSHSPFSPAVSPISPAQSASVPAVPPTEALGLADLDAASLVPMGYSHPARSNSQGSIGDVMPRSLSMLPGYSPESFQLLSHYLATTADCMANGSTPVNPFLVQIVPLAFTSDLLLQLVLTQSAAHRAFRCRNDSDEVAQSHYTKALQLFRKGVTDFIDGKESNPLMLTVGALLMCFTETARGDMNGTIFDHLSAANSLLIRLLTQSDSAVPKDLKNFVIEYYTYTATVSMISIDARVSRQLFLNFDLEQRARQLLESEYVGNLCGCWLELLLMIPCIFDLGRQWMMEDGQPNLPTADDIAMFGSLQAQILRWAPYPSVTPEVFMAGRIFQQAMLLYLYTSLGAFSRAEQGIYQGLIDAAITDAMSYLNQLSATARINSGLCWPIAVVGSCLSDMDQQNSLRQRLHTMVNTFGLGNMQRTLLLLEHMWQVPLEDAGPWNICRAMQQHQIWISFA</sequence>